<organism evidence="2 4">
    <name type="scientific">Didymodactylos carnosus</name>
    <dbReference type="NCBI Taxonomy" id="1234261"/>
    <lineage>
        <taxon>Eukaryota</taxon>
        <taxon>Metazoa</taxon>
        <taxon>Spiralia</taxon>
        <taxon>Gnathifera</taxon>
        <taxon>Rotifera</taxon>
        <taxon>Eurotatoria</taxon>
        <taxon>Bdelloidea</taxon>
        <taxon>Philodinida</taxon>
        <taxon>Philodinidae</taxon>
        <taxon>Didymodactylos</taxon>
    </lineage>
</organism>
<evidence type="ECO:0000313" key="2">
    <source>
        <dbReference type="EMBL" id="CAF0815888.1"/>
    </source>
</evidence>
<evidence type="ECO:0000313" key="3">
    <source>
        <dbReference type="EMBL" id="CAF3600005.1"/>
    </source>
</evidence>
<dbReference type="EMBL" id="CAJOBA010001513">
    <property type="protein sequence ID" value="CAF3600005.1"/>
    <property type="molecule type" value="Genomic_DNA"/>
</dbReference>
<keyword evidence="1" id="KW-0812">Transmembrane</keyword>
<feature type="transmembrane region" description="Helical" evidence="1">
    <location>
        <begin position="6"/>
        <end position="29"/>
    </location>
</feature>
<evidence type="ECO:0000313" key="4">
    <source>
        <dbReference type="Proteomes" id="UP000677228"/>
    </source>
</evidence>
<dbReference type="AlphaFoldDB" id="A0A8S2D6B3"/>
<keyword evidence="1" id="KW-1133">Transmembrane helix</keyword>
<protein>
    <recommendedName>
        <fullName evidence="5">Transmembrane protein</fullName>
    </recommendedName>
</protein>
<evidence type="ECO:0008006" key="5">
    <source>
        <dbReference type="Google" id="ProtNLM"/>
    </source>
</evidence>
<dbReference type="EMBL" id="CAJNOK010001513">
    <property type="protein sequence ID" value="CAF0815888.1"/>
    <property type="molecule type" value="Genomic_DNA"/>
</dbReference>
<gene>
    <name evidence="2" type="ORF">OVA965_LOCUS5392</name>
    <name evidence="3" type="ORF">TMI583_LOCUS5390</name>
</gene>
<dbReference type="Proteomes" id="UP000677228">
    <property type="component" value="Unassembled WGS sequence"/>
</dbReference>
<reference evidence="2" key="1">
    <citation type="submission" date="2021-02" db="EMBL/GenBank/DDBJ databases">
        <authorList>
            <person name="Nowell W R."/>
        </authorList>
    </citation>
    <scope>NUCLEOTIDE SEQUENCE</scope>
</reference>
<accession>A0A8S2D6B3</accession>
<proteinExistence type="predicted"/>
<comment type="caution">
    <text evidence="2">The sequence shown here is derived from an EMBL/GenBank/DDBJ whole genome shotgun (WGS) entry which is preliminary data.</text>
</comment>
<dbReference type="Proteomes" id="UP000682733">
    <property type="component" value="Unassembled WGS sequence"/>
</dbReference>
<keyword evidence="1" id="KW-0472">Membrane</keyword>
<sequence length="150" mass="17355">MIFDTSFFSSIVFICIILLIISFVLSYTLGIVMSNIKQQNAEIKSSKNNNDQNIILYLNPLSDINLVWDEIDTKLIINSVQLKLQDDNINEFSSELSDDAVCEFSDCFELELEKSLEWNNDNYDGDLDDIWISNEKTRRKGSDWSLYNMA</sequence>
<name>A0A8S2D6B3_9BILA</name>
<evidence type="ECO:0000256" key="1">
    <source>
        <dbReference type="SAM" id="Phobius"/>
    </source>
</evidence>